<feature type="signal peptide" evidence="10">
    <location>
        <begin position="1"/>
        <end position="16"/>
    </location>
</feature>
<comment type="subcellular location">
    <subcellularLocation>
        <location evidence="1">Secreted</location>
    </subcellularLocation>
</comment>
<dbReference type="Pfam" id="PF23541">
    <property type="entry name" value="CRF-BP_C"/>
    <property type="match status" value="1"/>
</dbReference>
<evidence type="ECO:0000256" key="8">
    <source>
        <dbReference type="ARBA" id="ARBA00024997"/>
    </source>
</evidence>
<dbReference type="InterPro" id="IPR056177">
    <property type="entry name" value="CRF-BP_N"/>
</dbReference>
<dbReference type="InterPro" id="IPR056178">
    <property type="entry name" value="CRF-BP_C"/>
</dbReference>
<gene>
    <name evidence="13" type="ORF">g.14600</name>
</gene>
<evidence type="ECO:0000256" key="6">
    <source>
        <dbReference type="ARBA" id="ARBA00023157"/>
    </source>
</evidence>
<dbReference type="InterPro" id="IPR035914">
    <property type="entry name" value="Sperma_CUB_dom_sf"/>
</dbReference>
<evidence type="ECO:0000259" key="12">
    <source>
        <dbReference type="Pfam" id="PF23541"/>
    </source>
</evidence>
<dbReference type="GO" id="GO:0005615">
    <property type="term" value="C:extracellular space"/>
    <property type="evidence" value="ECO:0007669"/>
    <property type="project" value="TreeGrafter"/>
</dbReference>
<evidence type="ECO:0000256" key="4">
    <source>
        <dbReference type="ARBA" id="ARBA00022525"/>
    </source>
</evidence>
<keyword evidence="5 10" id="KW-0732">Signal</keyword>
<dbReference type="GO" id="GO:0009755">
    <property type="term" value="P:hormone-mediated signaling pathway"/>
    <property type="evidence" value="ECO:0007669"/>
    <property type="project" value="TreeGrafter"/>
</dbReference>
<proteinExistence type="inferred from homology"/>
<dbReference type="GO" id="GO:0051460">
    <property type="term" value="P:negative regulation of corticotropin secretion"/>
    <property type="evidence" value="ECO:0007669"/>
    <property type="project" value="TreeGrafter"/>
</dbReference>
<feature type="non-terminal residue" evidence="13">
    <location>
        <position position="1"/>
    </location>
</feature>
<evidence type="ECO:0000256" key="7">
    <source>
        <dbReference type="ARBA" id="ARBA00023180"/>
    </source>
</evidence>
<keyword evidence="6" id="KW-1015">Disulfide bond</keyword>
<dbReference type="PANTHER" id="PTHR10278:SF0">
    <property type="entry name" value="CORTICOTROPIN-RELEASING FACTOR-BINDING PROTEIN"/>
    <property type="match status" value="1"/>
</dbReference>
<evidence type="ECO:0000256" key="3">
    <source>
        <dbReference type="ARBA" id="ARBA00015713"/>
    </source>
</evidence>
<organism evidence="13">
    <name type="scientific">Cuerna arida</name>
    <dbReference type="NCBI Taxonomy" id="1464854"/>
    <lineage>
        <taxon>Eukaryota</taxon>
        <taxon>Metazoa</taxon>
        <taxon>Ecdysozoa</taxon>
        <taxon>Arthropoda</taxon>
        <taxon>Hexapoda</taxon>
        <taxon>Insecta</taxon>
        <taxon>Pterygota</taxon>
        <taxon>Neoptera</taxon>
        <taxon>Paraneoptera</taxon>
        <taxon>Hemiptera</taxon>
        <taxon>Auchenorrhyncha</taxon>
        <taxon>Membracoidea</taxon>
        <taxon>Cicadellidae</taxon>
        <taxon>Cicadellinae</taxon>
        <taxon>Proconiini</taxon>
        <taxon>Cuerna</taxon>
    </lineage>
</organism>
<protein>
    <recommendedName>
        <fullName evidence="3">Corticotropin-releasing factor-binding protein</fullName>
    </recommendedName>
    <alternativeName>
        <fullName evidence="9">Corticotropin-releasing hormone-binding protein</fullName>
    </alternativeName>
</protein>
<dbReference type="GO" id="GO:0051424">
    <property type="term" value="F:corticotropin-releasing hormone binding"/>
    <property type="evidence" value="ECO:0007669"/>
    <property type="project" value="InterPro"/>
</dbReference>
<comment type="similarity">
    <text evidence="2">Belongs to the CRF-binding protein family.</text>
</comment>
<dbReference type="SUPFAM" id="SSF49854">
    <property type="entry name" value="Spermadhesin, CUB domain"/>
    <property type="match status" value="1"/>
</dbReference>
<accession>A0A1B6GHF5</accession>
<evidence type="ECO:0000256" key="9">
    <source>
        <dbReference type="ARBA" id="ARBA00033162"/>
    </source>
</evidence>
<dbReference type="InterPro" id="IPR008435">
    <property type="entry name" value="CRF-bd"/>
</dbReference>
<sequence>LVWWIPLVAVAVSVAALPHLQTNQMRKTRAIPVREKRSVEHIVEDCVMVTSEEGHFYYKTTVAPDTPACGIFLITDPDKIVEVYFDYLDVPCNTGGLVSFVDGWEMNGQFFPSVEDHPKPLAQRFHEFCGSQQPKQVFLSTQNAALIQYHVPKRGRGFSFHVKYISNPTPCNILIEGTSDVYTLRNYGKHVNCSLTAVYPAQVRVLQLGVGMSFSNRNMEMETGTIHRCDKRGMSDFVQLGGSEGLDLSTYSVVDSICGVDSLPERIVETIFCGVTTVRMVSSGEFDNAVTVQLRQAGEEDINSASLICGL</sequence>
<keyword evidence="4" id="KW-0964">Secreted</keyword>
<reference evidence="13" key="1">
    <citation type="submission" date="2015-11" db="EMBL/GenBank/DDBJ databases">
        <title>De novo transcriptome assembly of four potential Pierce s Disease insect vectors from Arizona vineyards.</title>
        <authorList>
            <person name="Tassone E.E."/>
        </authorList>
    </citation>
    <scope>NUCLEOTIDE SEQUENCE</scope>
</reference>
<dbReference type="Gene3D" id="2.60.120.290">
    <property type="entry name" value="Spermadhesin, CUB domain"/>
    <property type="match status" value="1"/>
</dbReference>
<evidence type="ECO:0000256" key="10">
    <source>
        <dbReference type="SAM" id="SignalP"/>
    </source>
</evidence>
<evidence type="ECO:0000313" key="13">
    <source>
        <dbReference type="EMBL" id="JAS61872.1"/>
    </source>
</evidence>
<evidence type="ECO:0000256" key="1">
    <source>
        <dbReference type="ARBA" id="ARBA00004613"/>
    </source>
</evidence>
<comment type="function">
    <text evidence="8">Binds CRF and inactivates it. May prevent inappropriate pituitary-adrenal stimulation in pregnancy.</text>
</comment>
<feature type="domain" description="Corticotropin-releasing factor binding protein C-terminal" evidence="12">
    <location>
        <begin position="178"/>
        <end position="302"/>
    </location>
</feature>
<feature type="chain" id="PRO_5008583564" description="Corticotropin-releasing factor-binding protein" evidence="10">
    <location>
        <begin position="17"/>
        <end position="311"/>
    </location>
</feature>
<feature type="domain" description="Corticotropin-releasing factor binding protein N-terminal" evidence="11">
    <location>
        <begin position="45"/>
        <end position="163"/>
    </location>
</feature>
<keyword evidence="7" id="KW-0325">Glycoprotein</keyword>
<evidence type="ECO:0000259" key="11">
    <source>
        <dbReference type="Pfam" id="PF05428"/>
    </source>
</evidence>
<dbReference type="PANTHER" id="PTHR10278">
    <property type="entry name" value="CORTICOTROPIN-RELEASING FACTOR-BINDING PROTEIN"/>
    <property type="match status" value="1"/>
</dbReference>
<dbReference type="EMBL" id="GECZ01007897">
    <property type="protein sequence ID" value="JAS61872.1"/>
    <property type="molecule type" value="Transcribed_RNA"/>
</dbReference>
<evidence type="ECO:0000256" key="5">
    <source>
        <dbReference type="ARBA" id="ARBA00022729"/>
    </source>
</evidence>
<dbReference type="AlphaFoldDB" id="A0A1B6GHF5"/>
<name>A0A1B6GHF5_9HEMI</name>
<dbReference type="Pfam" id="PF05428">
    <property type="entry name" value="CRF-BP_N"/>
    <property type="match status" value="1"/>
</dbReference>
<evidence type="ECO:0000256" key="2">
    <source>
        <dbReference type="ARBA" id="ARBA00008313"/>
    </source>
</evidence>